<reference evidence="1" key="1">
    <citation type="submission" date="2016-07" db="EMBL/GenBank/DDBJ databases">
        <authorList>
            <person name="Bretaudeau A."/>
        </authorList>
    </citation>
    <scope>NUCLEOTIDE SEQUENCE</scope>
    <source>
        <strain evidence="1">Rice</strain>
        <tissue evidence="1">Whole body</tissue>
    </source>
</reference>
<protein>
    <submittedName>
        <fullName evidence="1">SFRICE_037559</fullName>
    </submittedName>
</protein>
<dbReference type="EMBL" id="ODYU01011103">
    <property type="protein sequence ID" value="SOQ56632.1"/>
    <property type="molecule type" value="Genomic_DNA"/>
</dbReference>
<dbReference type="AlphaFoldDB" id="A0A2H1WUG6"/>
<evidence type="ECO:0000313" key="1">
    <source>
        <dbReference type="EMBL" id="SOQ56632.1"/>
    </source>
</evidence>
<sequence>MEYDRNEHTDYLMVSNRRRPWTLETPEALQGFLRGQNHPMTSLAMGEARGSVRLLLAKNTKNHPVPTRAGVLENGNVEDVTCN</sequence>
<accession>A0A2H1WUG6</accession>
<gene>
    <name evidence="1" type="ORF">SFRICE_037559</name>
</gene>
<organism evidence="1">
    <name type="scientific">Spodoptera frugiperda</name>
    <name type="common">Fall armyworm</name>
    <dbReference type="NCBI Taxonomy" id="7108"/>
    <lineage>
        <taxon>Eukaryota</taxon>
        <taxon>Metazoa</taxon>
        <taxon>Ecdysozoa</taxon>
        <taxon>Arthropoda</taxon>
        <taxon>Hexapoda</taxon>
        <taxon>Insecta</taxon>
        <taxon>Pterygota</taxon>
        <taxon>Neoptera</taxon>
        <taxon>Endopterygota</taxon>
        <taxon>Lepidoptera</taxon>
        <taxon>Glossata</taxon>
        <taxon>Ditrysia</taxon>
        <taxon>Noctuoidea</taxon>
        <taxon>Noctuidae</taxon>
        <taxon>Amphipyrinae</taxon>
        <taxon>Spodoptera</taxon>
    </lineage>
</organism>
<proteinExistence type="predicted"/>
<name>A0A2H1WUG6_SPOFR</name>